<dbReference type="RefSeq" id="WP_157176944.1">
    <property type="nucleotide sequence ID" value="NZ_BMJP01000005.1"/>
</dbReference>
<dbReference type="Proteomes" id="UP000546701">
    <property type="component" value="Unassembled WGS sequence"/>
</dbReference>
<sequence length="166" mass="17158">MAEASARFGLPAIVAGQAQKEVTHNEALAILDIVVHPVVETLTLAVPPGDPRIGQSWAVPADGVGAWTRRQGQIACWTNGGWRFVMPTPGMTAWIVDAGQHAFWTGAAWSTGPLPTGGVAVGGLRVVGTRQPAILGPSGGETVDIQGRATLSAVLTALRNHGLITT</sequence>
<dbReference type="EMBL" id="JACIJR010000007">
    <property type="protein sequence ID" value="MBB5730560.1"/>
    <property type="molecule type" value="Genomic_DNA"/>
</dbReference>
<accession>A0A7W9BUW1</accession>
<evidence type="ECO:0008006" key="3">
    <source>
        <dbReference type="Google" id="ProtNLM"/>
    </source>
</evidence>
<comment type="caution">
    <text evidence="1">The sequence shown here is derived from an EMBL/GenBank/DDBJ whole genome shotgun (WGS) entry which is preliminary data.</text>
</comment>
<name>A0A7W9BUW1_9SPHN</name>
<reference evidence="1 2" key="1">
    <citation type="submission" date="2020-08" db="EMBL/GenBank/DDBJ databases">
        <title>Genomic Encyclopedia of Type Strains, Phase IV (KMG-IV): sequencing the most valuable type-strain genomes for metagenomic binning, comparative biology and taxonomic classification.</title>
        <authorList>
            <person name="Goeker M."/>
        </authorList>
    </citation>
    <scope>NUCLEOTIDE SEQUENCE [LARGE SCALE GENOMIC DNA]</scope>
    <source>
        <strain evidence="1 2">DSM 103336</strain>
    </source>
</reference>
<evidence type="ECO:0000313" key="2">
    <source>
        <dbReference type="Proteomes" id="UP000546701"/>
    </source>
</evidence>
<evidence type="ECO:0000313" key="1">
    <source>
        <dbReference type="EMBL" id="MBB5730560.1"/>
    </source>
</evidence>
<proteinExistence type="predicted"/>
<organism evidence="1 2">
    <name type="scientific">Sphingomonas prati</name>
    <dbReference type="NCBI Taxonomy" id="1843237"/>
    <lineage>
        <taxon>Bacteria</taxon>
        <taxon>Pseudomonadati</taxon>
        <taxon>Pseudomonadota</taxon>
        <taxon>Alphaproteobacteria</taxon>
        <taxon>Sphingomonadales</taxon>
        <taxon>Sphingomonadaceae</taxon>
        <taxon>Sphingomonas</taxon>
    </lineage>
</organism>
<dbReference type="InterPro" id="IPR021251">
    <property type="entry name" value="DUF2793"/>
</dbReference>
<dbReference type="OrthoDB" id="564699at2"/>
<dbReference type="Pfam" id="PF10983">
    <property type="entry name" value="DUF2793"/>
    <property type="match status" value="1"/>
</dbReference>
<keyword evidence="2" id="KW-1185">Reference proteome</keyword>
<dbReference type="AlphaFoldDB" id="A0A7W9BUW1"/>
<protein>
    <recommendedName>
        <fullName evidence="3">DUF2793 domain-containing protein</fullName>
    </recommendedName>
</protein>
<gene>
    <name evidence="1" type="ORF">FHS99_003063</name>
</gene>